<feature type="transmembrane region" description="Helical" evidence="1">
    <location>
        <begin position="7"/>
        <end position="29"/>
    </location>
</feature>
<proteinExistence type="predicted"/>
<evidence type="ECO:0000256" key="1">
    <source>
        <dbReference type="SAM" id="Phobius"/>
    </source>
</evidence>
<evidence type="ECO:0008006" key="4">
    <source>
        <dbReference type="Google" id="ProtNLM"/>
    </source>
</evidence>
<accession>A0ABQ0J008</accession>
<keyword evidence="1" id="KW-0812">Transmembrane</keyword>
<comment type="caution">
    <text evidence="2">The sequence shown here is derived from an EMBL/GenBank/DDBJ whole genome shotgun (WGS) entry which is preliminary data.</text>
</comment>
<reference evidence="2 3" key="1">
    <citation type="submission" date="2013-08" db="EMBL/GenBank/DDBJ databases">
        <title>Gluconobacter thailandicus NBRC 3257 whole genome sequence.</title>
        <authorList>
            <person name="Matsutani M."/>
            <person name="Yakushi T."/>
            <person name="Matsushita K."/>
        </authorList>
    </citation>
    <scope>NUCLEOTIDE SEQUENCE [LARGE SCALE GENOMIC DNA]</scope>
    <source>
        <strain evidence="2 3">NBRC 3257</strain>
    </source>
</reference>
<dbReference type="PROSITE" id="PS51257">
    <property type="entry name" value="PROKAR_LIPOPROTEIN"/>
    <property type="match status" value="1"/>
</dbReference>
<keyword evidence="1" id="KW-1133">Transmembrane helix</keyword>
<feature type="transmembrane region" description="Helical" evidence="1">
    <location>
        <begin position="35"/>
        <end position="55"/>
    </location>
</feature>
<organism evidence="2 3">
    <name type="scientific">Gluconobacter thailandicus NBRC 3257</name>
    <dbReference type="NCBI Taxonomy" id="1381097"/>
    <lineage>
        <taxon>Bacteria</taxon>
        <taxon>Pseudomonadati</taxon>
        <taxon>Pseudomonadota</taxon>
        <taxon>Alphaproteobacteria</taxon>
        <taxon>Acetobacterales</taxon>
        <taxon>Acetobacteraceae</taxon>
        <taxon>Gluconobacter</taxon>
    </lineage>
</organism>
<keyword evidence="3" id="KW-1185">Reference proteome</keyword>
<keyword evidence="1" id="KW-0472">Membrane</keyword>
<gene>
    <name evidence="2" type="ORF">NBRC3257_2789</name>
</gene>
<dbReference type="EMBL" id="BASM01000035">
    <property type="protein sequence ID" value="GAD27790.1"/>
    <property type="molecule type" value="Genomic_DNA"/>
</dbReference>
<name>A0ABQ0J008_GLUTH</name>
<evidence type="ECO:0000313" key="3">
    <source>
        <dbReference type="Proteomes" id="UP000018209"/>
    </source>
</evidence>
<evidence type="ECO:0000313" key="2">
    <source>
        <dbReference type="EMBL" id="GAD27790.1"/>
    </source>
</evidence>
<sequence length="60" mass="6783">MNKKRLLWIVLSGALMTGFFLIACITTTLDAGGHVHANWFWMSGFIIFSAVHIYCTCMSR</sequence>
<protein>
    <recommendedName>
        <fullName evidence="4">Lipoprotein</fullName>
    </recommendedName>
</protein>
<dbReference type="Proteomes" id="UP000018209">
    <property type="component" value="Unassembled WGS sequence"/>
</dbReference>